<organism evidence="1 2">
    <name type="scientific">Glutamicibacter arilaitensis (strain DSM 16368 / CIP 108037 / IAM 15318 / JCM 13566 / NCIMB 14258 / Re117)</name>
    <name type="common">Arthrobacter arilaitensis</name>
    <dbReference type="NCBI Taxonomy" id="861360"/>
    <lineage>
        <taxon>Bacteria</taxon>
        <taxon>Bacillati</taxon>
        <taxon>Actinomycetota</taxon>
        <taxon>Actinomycetes</taxon>
        <taxon>Micrococcales</taxon>
        <taxon>Micrococcaceae</taxon>
        <taxon>Glutamicibacter</taxon>
    </lineage>
</organism>
<reference evidence="2" key="2">
    <citation type="submission" date="2010-07" db="EMBL/GenBank/DDBJ databases">
        <title>Complete genome sequence of Arthrobacter arilaitensis (strain DSM 16368 / CIP 108037 / JCM 13566 / Re117).</title>
        <authorList>
            <person name="Genoscope."/>
        </authorList>
    </citation>
    <scope>NUCLEOTIDE SEQUENCE [LARGE SCALE GENOMIC DNA]</scope>
    <source>
        <strain evidence="2">DSM 16368 / CIP 108037 / IAM 15318 / JCM 13566 / Re117</strain>
    </source>
</reference>
<proteinExistence type="predicted"/>
<dbReference type="RefSeq" id="WP_013350221.1">
    <property type="nucleotide sequence ID" value="NC_014550.1"/>
</dbReference>
<sequence length="170" mass="18048">MKTLETLTVATRIKVLLLAVGVMLLAFSPAPVQTDAAWTDTAQASAGMGTITLPEVTEPKCQTVGSDAVITWNPPSGGLPAGMRYKVTLDNIPARPNTQGVVYTKDTTHTYAKRGLGHPHPNGTILNVKIFAVIDTSTAPPGAVEWSSSGKPTSSLTIQYVHWGKKYSCQ</sequence>
<keyword evidence="2" id="KW-1185">Reference proteome</keyword>
<dbReference type="Proteomes" id="UP000006878">
    <property type="component" value="Chromosome"/>
</dbReference>
<dbReference type="GeneID" id="303187151"/>
<name>A0ABP1U7Y7_GLUAR</name>
<dbReference type="EMBL" id="FQ311875">
    <property type="protein sequence ID" value="CBT77108.1"/>
    <property type="molecule type" value="Genomic_DNA"/>
</dbReference>
<accession>A0ABP1U7Y7</accession>
<evidence type="ECO:0000313" key="1">
    <source>
        <dbReference type="EMBL" id="CBT77108.1"/>
    </source>
</evidence>
<gene>
    <name evidence="1" type="ordered locus">AARI_29160</name>
</gene>
<protein>
    <submittedName>
        <fullName evidence="1">Hypothetical secreted protein</fullName>
    </submittedName>
</protein>
<evidence type="ECO:0000313" key="2">
    <source>
        <dbReference type="Proteomes" id="UP000006878"/>
    </source>
</evidence>
<reference evidence="2" key="1">
    <citation type="journal article" date="2010" name="PLoS ONE">
        <title>The Arthrobacter arilaitensis Re117 genome sequence reveals its genetic adaptation to the surface of cheese.</title>
        <authorList>
            <person name="Monnet C."/>
            <person name="Loux V."/>
            <person name="Gibrat J.F."/>
            <person name="Spinnler E."/>
            <person name="Barbe V."/>
            <person name="Vacherie B."/>
            <person name="Gavory F."/>
            <person name="Gourbeyre E."/>
            <person name="Siguier P."/>
            <person name="Chandler M."/>
            <person name="Elleuch R."/>
            <person name="Irlinger F."/>
            <person name="Vallaeys T."/>
        </authorList>
    </citation>
    <scope>NUCLEOTIDE SEQUENCE</scope>
    <source>
        <strain evidence="2">DSM 16368 / CIP 108037 / IAM 15318 / JCM 13566 / Re117</strain>
    </source>
</reference>